<sequence length="66" mass="7961">MNIEGLDKHQFTRGNILKLKHQQRRLRNEGKGKHKFYIKLSKKNVTYWQVKLKLGENTKRRQVSVN</sequence>
<proteinExistence type="predicted"/>
<evidence type="ECO:0000313" key="1">
    <source>
        <dbReference type="EMBL" id="MBX35659.1"/>
    </source>
</evidence>
<accession>A0A2P2MZL0</accession>
<protein>
    <submittedName>
        <fullName evidence="1">Uncharacterized protein</fullName>
    </submittedName>
</protein>
<organism evidence="1">
    <name type="scientific">Rhizophora mucronata</name>
    <name type="common">Asiatic mangrove</name>
    <dbReference type="NCBI Taxonomy" id="61149"/>
    <lineage>
        <taxon>Eukaryota</taxon>
        <taxon>Viridiplantae</taxon>
        <taxon>Streptophyta</taxon>
        <taxon>Embryophyta</taxon>
        <taxon>Tracheophyta</taxon>
        <taxon>Spermatophyta</taxon>
        <taxon>Magnoliopsida</taxon>
        <taxon>eudicotyledons</taxon>
        <taxon>Gunneridae</taxon>
        <taxon>Pentapetalae</taxon>
        <taxon>rosids</taxon>
        <taxon>fabids</taxon>
        <taxon>Malpighiales</taxon>
        <taxon>Rhizophoraceae</taxon>
        <taxon>Rhizophora</taxon>
    </lineage>
</organism>
<reference evidence="1" key="1">
    <citation type="submission" date="2018-02" db="EMBL/GenBank/DDBJ databases">
        <title>Rhizophora mucronata_Transcriptome.</title>
        <authorList>
            <person name="Meera S.P."/>
            <person name="Sreeshan A."/>
            <person name="Augustine A."/>
        </authorList>
    </citation>
    <scope>NUCLEOTIDE SEQUENCE</scope>
    <source>
        <tissue evidence="1">Leaf</tissue>
    </source>
</reference>
<dbReference type="AlphaFoldDB" id="A0A2P2MZL0"/>
<dbReference type="EMBL" id="GGEC01055175">
    <property type="protein sequence ID" value="MBX35659.1"/>
    <property type="molecule type" value="Transcribed_RNA"/>
</dbReference>
<name>A0A2P2MZL0_RHIMU</name>